<organism evidence="1 4">
    <name type="scientific">Rotaria magnacalcarata</name>
    <dbReference type="NCBI Taxonomy" id="392030"/>
    <lineage>
        <taxon>Eukaryota</taxon>
        <taxon>Metazoa</taxon>
        <taxon>Spiralia</taxon>
        <taxon>Gnathifera</taxon>
        <taxon>Rotifera</taxon>
        <taxon>Eurotatoria</taxon>
        <taxon>Bdelloidea</taxon>
        <taxon>Philodinida</taxon>
        <taxon>Philodinidae</taxon>
        <taxon>Rotaria</taxon>
    </lineage>
</organism>
<dbReference type="EMBL" id="CAJOBH010021108">
    <property type="protein sequence ID" value="CAF4221970.1"/>
    <property type="molecule type" value="Genomic_DNA"/>
</dbReference>
<feature type="non-terminal residue" evidence="1">
    <location>
        <position position="33"/>
    </location>
</feature>
<reference evidence="1" key="1">
    <citation type="submission" date="2021-02" db="EMBL/GenBank/DDBJ databases">
        <authorList>
            <person name="Nowell W R."/>
        </authorList>
    </citation>
    <scope>NUCLEOTIDE SEQUENCE</scope>
</reference>
<dbReference type="AlphaFoldDB" id="A0A8S2SCW6"/>
<sequence length="33" mass="3774">MRRPSADKLLHPLHSKAADRMAWRQTVEKTGDA</sequence>
<dbReference type="Proteomes" id="UP000681967">
    <property type="component" value="Unassembled WGS sequence"/>
</dbReference>
<accession>A0A8S2SCW6</accession>
<name>A0A8S2SCW6_9BILA</name>
<dbReference type="EMBL" id="CAJOBJ010044955">
    <property type="protein sequence ID" value="CAF4345350.1"/>
    <property type="molecule type" value="Genomic_DNA"/>
</dbReference>
<evidence type="ECO:0000313" key="2">
    <source>
        <dbReference type="EMBL" id="CAF4345322.1"/>
    </source>
</evidence>
<dbReference type="Proteomes" id="UP000681720">
    <property type="component" value="Unassembled WGS sequence"/>
</dbReference>
<comment type="caution">
    <text evidence="1">The sequence shown here is derived from an EMBL/GenBank/DDBJ whole genome shotgun (WGS) entry which is preliminary data.</text>
</comment>
<evidence type="ECO:0000313" key="4">
    <source>
        <dbReference type="Proteomes" id="UP000681967"/>
    </source>
</evidence>
<gene>
    <name evidence="1" type="ORF">BYL167_LOCUS24420</name>
    <name evidence="2" type="ORF">GIL414_LOCUS27733</name>
    <name evidence="3" type="ORF">GIL414_LOCUS27734</name>
</gene>
<protein>
    <submittedName>
        <fullName evidence="1">Uncharacterized protein</fullName>
    </submittedName>
</protein>
<evidence type="ECO:0000313" key="3">
    <source>
        <dbReference type="EMBL" id="CAF4345350.1"/>
    </source>
</evidence>
<evidence type="ECO:0000313" key="1">
    <source>
        <dbReference type="EMBL" id="CAF4221970.1"/>
    </source>
</evidence>
<proteinExistence type="predicted"/>
<dbReference type="EMBL" id="CAJOBJ010044946">
    <property type="protein sequence ID" value="CAF4345322.1"/>
    <property type="molecule type" value="Genomic_DNA"/>
</dbReference>